<dbReference type="SUPFAM" id="SSF52540">
    <property type="entry name" value="P-loop containing nucleoside triphosphate hydrolases"/>
    <property type="match status" value="1"/>
</dbReference>
<name>A0ABX1GY75_9ACTN</name>
<sequence length="212" mass="22827">MAFASSRSRPDPAAAPDGPAYLPSSVRNMVKLVVAGGLGVGKTTLIRSVSETRSLHTEEVMTAPSSRVDSLAFTPRKTHTTVTMDFGRLTLGESGETVLYLFGTPGQARFRQAWLDTAYGARGALVLMDLRRPEVSYEAMDLVEESGMPYAVAVNDFPGSPVLDAATVRADLDLHPETPLLFCNALERESSIDALIGLVSHSLDVYRRNTGP</sequence>
<keyword evidence="4" id="KW-0342">GTP-binding</keyword>
<protein>
    <submittedName>
        <fullName evidence="6">ATP-binding protein</fullName>
    </submittedName>
</protein>
<dbReference type="CDD" id="cd00882">
    <property type="entry name" value="Ras_like_GTPase"/>
    <property type="match status" value="1"/>
</dbReference>
<evidence type="ECO:0000313" key="6">
    <source>
        <dbReference type="EMBL" id="NKI40732.1"/>
    </source>
</evidence>
<accession>A0ABX1GY75</accession>
<dbReference type="PANTHER" id="PTHR42708">
    <property type="entry name" value="ATP/GTP-BINDING PROTEIN-RELATED"/>
    <property type="match status" value="1"/>
</dbReference>
<reference evidence="6 7" key="1">
    <citation type="submission" date="2020-04" db="EMBL/GenBank/DDBJ databases">
        <title>Phylogenetic Diversity and Antibacterial Activity against Ralstonia solanacearum of Endophytic Actinomycete Isolated from Moss.</title>
        <authorList>
            <person name="Zhuang X."/>
        </authorList>
    </citation>
    <scope>NUCLEOTIDE SEQUENCE [LARGE SCALE GENOMIC DNA]</scope>
    <source>
        <strain evidence="6 7">LD120</strain>
    </source>
</reference>
<dbReference type="Pfam" id="PF03029">
    <property type="entry name" value="ATP_bind_1"/>
    <property type="match status" value="1"/>
</dbReference>
<proteinExistence type="inferred from homology"/>
<organism evidence="6 7">
    <name type="scientific">Streptomyces physcomitrii</name>
    <dbReference type="NCBI Taxonomy" id="2724184"/>
    <lineage>
        <taxon>Bacteria</taxon>
        <taxon>Bacillati</taxon>
        <taxon>Actinomycetota</taxon>
        <taxon>Actinomycetes</taxon>
        <taxon>Kitasatosporales</taxon>
        <taxon>Streptomycetaceae</taxon>
        <taxon>Streptomyces</taxon>
    </lineage>
</organism>
<keyword evidence="6" id="KW-0067">ATP-binding</keyword>
<keyword evidence="2" id="KW-0547">Nucleotide-binding</keyword>
<evidence type="ECO:0000313" key="7">
    <source>
        <dbReference type="Proteomes" id="UP000772196"/>
    </source>
</evidence>
<feature type="region of interest" description="Disordered" evidence="5">
    <location>
        <begin position="1"/>
        <end position="20"/>
    </location>
</feature>
<dbReference type="InterPro" id="IPR052705">
    <property type="entry name" value="Gliding_Motility_GTPase"/>
</dbReference>
<evidence type="ECO:0000256" key="2">
    <source>
        <dbReference type="ARBA" id="ARBA00022741"/>
    </source>
</evidence>
<dbReference type="Proteomes" id="UP000772196">
    <property type="component" value="Unassembled WGS sequence"/>
</dbReference>
<dbReference type="GO" id="GO:0005524">
    <property type="term" value="F:ATP binding"/>
    <property type="evidence" value="ECO:0007669"/>
    <property type="project" value="UniProtKB-KW"/>
</dbReference>
<evidence type="ECO:0000256" key="1">
    <source>
        <dbReference type="ARBA" id="ARBA00005290"/>
    </source>
</evidence>
<comment type="caution">
    <text evidence="6">The sequence shown here is derived from an EMBL/GenBank/DDBJ whole genome shotgun (WGS) entry which is preliminary data.</text>
</comment>
<evidence type="ECO:0000256" key="3">
    <source>
        <dbReference type="ARBA" id="ARBA00022801"/>
    </source>
</evidence>
<evidence type="ECO:0000256" key="5">
    <source>
        <dbReference type="SAM" id="MobiDB-lite"/>
    </source>
</evidence>
<dbReference type="InterPro" id="IPR004130">
    <property type="entry name" value="Gpn"/>
</dbReference>
<dbReference type="EMBL" id="JAAWWP010000002">
    <property type="protein sequence ID" value="NKI40732.1"/>
    <property type="molecule type" value="Genomic_DNA"/>
</dbReference>
<keyword evidence="3" id="KW-0378">Hydrolase</keyword>
<comment type="similarity">
    <text evidence="1">Belongs to the GPN-loop GTPase family.</text>
</comment>
<gene>
    <name evidence="6" type="ORF">HFV08_05630</name>
</gene>
<dbReference type="RefSeq" id="WP_168536385.1">
    <property type="nucleotide sequence ID" value="NZ_JAAWWP010000002.1"/>
</dbReference>
<dbReference type="Gene3D" id="3.40.50.300">
    <property type="entry name" value="P-loop containing nucleotide triphosphate hydrolases"/>
    <property type="match status" value="1"/>
</dbReference>
<dbReference type="PANTHER" id="PTHR42708:SF1">
    <property type="entry name" value="GLIDING MOTILITY PROTEIN MGLA"/>
    <property type="match status" value="1"/>
</dbReference>
<evidence type="ECO:0000256" key="4">
    <source>
        <dbReference type="ARBA" id="ARBA00023134"/>
    </source>
</evidence>
<keyword evidence="7" id="KW-1185">Reference proteome</keyword>
<dbReference type="InterPro" id="IPR027417">
    <property type="entry name" value="P-loop_NTPase"/>
</dbReference>